<dbReference type="PANTHER" id="PTHR35038">
    <property type="entry name" value="DISSIMILATORY SULFITE REDUCTASE SIRA"/>
    <property type="match status" value="1"/>
</dbReference>
<dbReference type="PIRSF" id="PIRSF039014">
    <property type="entry name" value="OTR_cyc"/>
    <property type="match status" value="1"/>
</dbReference>
<dbReference type="GO" id="GO:0016491">
    <property type="term" value="F:oxidoreductase activity"/>
    <property type="evidence" value="ECO:0007669"/>
    <property type="project" value="TreeGrafter"/>
</dbReference>
<dbReference type="EMBL" id="AZAJ01000001">
    <property type="protein sequence ID" value="ETA67846.1"/>
    <property type="molecule type" value="Genomic_DNA"/>
</dbReference>
<dbReference type="SUPFAM" id="SSF48695">
    <property type="entry name" value="Multiheme cytochromes"/>
    <property type="match status" value="1"/>
</dbReference>
<keyword evidence="4" id="KW-1185">Reference proteome</keyword>
<keyword evidence="1" id="KW-0732">Signal</keyword>
<comment type="caution">
    <text evidence="3">The sequence shown here is derived from an EMBL/GenBank/DDBJ whole genome shotgun (WGS) entry which is preliminary data.</text>
</comment>
<evidence type="ECO:0000256" key="2">
    <source>
        <dbReference type="SAM" id="MobiDB-lite"/>
    </source>
</evidence>
<dbReference type="InterPro" id="IPR024673">
    <property type="entry name" value="Octahem_Cyt_c"/>
</dbReference>
<accession>W9DWN5</accession>
<sequence length="501" mass="55032">MLACVIVLSFSSSASYLNHSFLTGPYENGPDVTADCISCHSQQAADMLNSTHWLWTTCSECCGDEAYGGLGKRTVINNFCVAIASNEPRCTSCHTGYGWEDDTFDFTNESNIDCVVCHETTGTYVKIPTGAGAVDPSVDLVAVAQSVGSPSRDTCGGSCHFFGGGGDNVKHGDMSSALLDPSRELDVHMGGMDFDCQNCHKTTAHNIAGRFAGVPGSECRVECTDCHGDTPHQGVFKDRLDGHSDSIACQTCHIPEFAREVPTKMYWDWSQAGQDIDPIPTDEYGKATYDKKKGSFVWGMNVTPTYLWFNGSFDKYYLGDEVDPDGVTVLTLPLGDRYDRDSKIYPFKIHIAKQISDAQYNYLIIPDLFGGENSYWASYDWDKAARAGMEYVDVPYSGQYEFVETSLYESINHEVAPKEDALQCKECHLDDGVMDFAALGYEGDPMIVGERFMSEEEIEEIESMDTETTESGTESSESSPGFEFFVGVFGLIAAVLILKCK</sequence>
<evidence type="ECO:0000313" key="3">
    <source>
        <dbReference type="EMBL" id="ETA67846.1"/>
    </source>
</evidence>
<feature type="region of interest" description="Disordered" evidence="2">
    <location>
        <begin position="460"/>
        <end position="479"/>
    </location>
</feature>
<dbReference type="InterPro" id="IPR051829">
    <property type="entry name" value="Multiheme_Cytochr_ET"/>
</dbReference>
<reference evidence="3 4" key="1">
    <citation type="submission" date="2013-08" db="EMBL/GenBank/DDBJ databases">
        <authorList>
            <consortium name="DOE Joint Genome Institute"/>
            <person name="Eisen J."/>
            <person name="Huntemann M."/>
            <person name="Han J."/>
            <person name="Chen A."/>
            <person name="Kyrpides N."/>
            <person name="Mavromatis K."/>
            <person name="Markowitz V."/>
            <person name="Palaniappan K."/>
            <person name="Ivanova N."/>
            <person name="Schaumberg A."/>
            <person name="Pati A."/>
            <person name="Liolios K."/>
            <person name="Nordberg H.P."/>
            <person name="Cantor M.N."/>
            <person name="Hua S.X."/>
            <person name="Woyke T."/>
        </authorList>
    </citation>
    <scope>NUCLEOTIDE SEQUENCE [LARGE SCALE GENOMIC DNA]</scope>
    <source>
        <strain evidence="3 4">DSM 2278</strain>
    </source>
</reference>
<dbReference type="Gene3D" id="1.10.1130.10">
    <property type="entry name" value="Flavocytochrome C3, Chain A"/>
    <property type="match status" value="1"/>
</dbReference>
<dbReference type="Pfam" id="PF11783">
    <property type="entry name" value="Cytochrome_cB"/>
    <property type="match status" value="1"/>
</dbReference>
<organism evidence="3 4">
    <name type="scientific">Methanolobus tindarius DSM 2278</name>
    <dbReference type="NCBI Taxonomy" id="1090322"/>
    <lineage>
        <taxon>Archaea</taxon>
        <taxon>Methanobacteriati</taxon>
        <taxon>Methanobacteriota</taxon>
        <taxon>Stenosarchaea group</taxon>
        <taxon>Methanomicrobia</taxon>
        <taxon>Methanosarcinales</taxon>
        <taxon>Methanosarcinaceae</taxon>
        <taxon>Methanolobus</taxon>
    </lineage>
</organism>
<dbReference type="RefSeq" id="WP_023844982.1">
    <property type="nucleotide sequence ID" value="NZ_AZAJ01000001.1"/>
</dbReference>
<protein>
    <submittedName>
        <fullName evidence="3">Cytochrome c family protein</fullName>
    </submittedName>
</protein>
<evidence type="ECO:0000256" key="1">
    <source>
        <dbReference type="ARBA" id="ARBA00022729"/>
    </source>
</evidence>
<dbReference type="Proteomes" id="UP000019483">
    <property type="component" value="Unassembled WGS sequence"/>
</dbReference>
<evidence type="ECO:0000313" key="4">
    <source>
        <dbReference type="Proteomes" id="UP000019483"/>
    </source>
</evidence>
<dbReference type="NCBIfam" id="TIGR04315">
    <property type="entry name" value="octaheme_Shew"/>
    <property type="match status" value="1"/>
</dbReference>
<dbReference type="STRING" id="1090322.MettiDRAFT_1282"/>
<dbReference type="PANTHER" id="PTHR35038:SF5">
    <property type="entry name" value="CYTOCHROME C-TYPE PROTEIN NRFB"/>
    <property type="match status" value="1"/>
</dbReference>
<feature type="compositionally biased region" description="Low complexity" evidence="2">
    <location>
        <begin position="469"/>
        <end position="479"/>
    </location>
</feature>
<gene>
    <name evidence="3" type="ORF">MettiDRAFT_1282</name>
</gene>
<dbReference type="AlphaFoldDB" id="W9DWN5"/>
<proteinExistence type="predicted"/>
<dbReference type="InterPro" id="IPR036280">
    <property type="entry name" value="Multihaem_cyt_sf"/>
</dbReference>
<name>W9DWN5_METTI</name>
<dbReference type="OrthoDB" id="121253at2157"/>